<feature type="domain" description="Aminopeptidase N-like N-terminal" evidence="10">
    <location>
        <begin position="157"/>
        <end position="225"/>
    </location>
</feature>
<evidence type="ECO:0000256" key="4">
    <source>
        <dbReference type="ARBA" id="ARBA00022670"/>
    </source>
</evidence>
<keyword evidence="3" id="KW-0031">Aminopeptidase</keyword>
<gene>
    <name evidence="11" type="ORF">METZ01_LOCUS78384</name>
</gene>
<dbReference type="GO" id="GO:0042277">
    <property type="term" value="F:peptide binding"/>
    <property type="evidence" value="ECO:0007669"/>
    <property type="project" value="TreeGrafter"/>
</dbReference>
<comment type="similarity">
    <text evidence="2">Belongs to the peptidase M1 family.</text>
</comment>
<name>A0A381UBG1_9ZZZZ</name>
<dbReference type="InterPro" id="IPR042097">
    <property type="entry name" value="Aminopeptidase_N-like_N_sf"/>
</dbReference>
<dbReference type="InterPro" id="IPR001930">
    <property type="entry name" value="Peptidase_M1"/>
</dbReference>
<dbReference type="GO" id="GO:0070006">
    <property type="term" value="F:metalloaminopeptidase activity"/>
    <property type="evidence" value="ECO:0007669"/>
    <property type="project" value="TreeGrafter"/>
</dbReference>
<proteinExistence type="inferred from homology"/>
<dbReference type="SUPFAM" id="SSF55486">
    <property type="entry name" value="Metalloproteases ('zincins'), catalytic domain"/>
    <property type="match status" value="1"/>
</dbReference>
<evidence type="ECO:0000256" key="8">
    <source>
        <dbReference type="ARBA" id="ARBA00023049"/>
    </source>
</evidence>
<feature type="non-terminal residue" evidence="11">
    <location>
        <position position="764"/>
    </location>
</feature>
<dbReference type="Pfam" id="PF01433">
    <property type="entry name" value="Peptidase_M1"/>
    <property type="match status" value="1"/>
</dbReference>
<dbReference type="SUPFAM" id="SSF63737">
    <property type="entry name" value="Leukotriene A4 hydrolase N-terminal domain"/>
    <property type="match status" value="1"/>
</dbReference>
<evidence type="ECO:0000256" key="5">
    <source>
        <dbReference type="ARBA" id="ARBA00022723"/>
    </source>
</evidence>
<dbReference type="InterPro" id="IPR027268">
    <property type="entry name" value="Peptidase_M4/M1_CTD_sf"/>
</dbReference>
<dbReference type="AlphaFoldDB" id="A0A381UBG1"/>
<dbReference type="PANTHER" id="PTHR11533:SF174">
    <property type="entry name" value="PUROMYCIN-SENSITIVE AMINOPEPTIDASE-RELATED"/>
    <property type="match status" value="1"/>
</dbReference>
<feature type="domain" description="Peptidase M1 membrane alanine aminopeptidase" evidence="9">
    <location>
        <begin position="266"/>
        <end position="472"/>
    </location>
</feature>
<evidence type="ECO:0000256" key="1">
    <source>
        <dbReference type="ARBA" id="ARBA00001947"/>
    </source>
</evidence>
<dbReference type="GO" id="GO:0005737">
    <property type="term" value="C:cytoplasm"/>
    <property type="evidence" value="ECO:0007669"/>
    <property type="project" value="TreeGrafter"/>
</dbReference>
<organism evidence="11">
    <name type="scientific">marine metagenome</name>
    <dbReference type="NCBI Taxonomy" id="408172"/>
    <lineage>
        <taxon>unclassified sequences</taxon>
        <taxon>metagenomes</taxon>
        <taxon>ecological metagenomes</taxon>
    </lineage>
</organism>
<dbReference type="EMBL" id="UINC01006107">
    <property type="protein sequence ID" value="SVA25530.1"/>
    <property type="molecule type" value="Genomic_DNA"/>
</dbReference>
<evidence type="ECO:0000259" key="9">
    <source>
        <dbReference type="Pfam" id="PF01433"/>
    </source>
</evidence>
<accession>A0A381UBG1</accession>
<evidence type="ECO:0000256" key="7">
    <source>
        <dbReference type="ARBA" id="ARBA00022833"/>
    </source>
</evidence>
<keyword evidence="5" id="KW-0479">Metal-binding</keyword>
<dbReference type="Gene3D" id="1.10.390.10">
    <property type="entry name" value="Neutral Protease Domain 2"/>
    <property type="match status" value="1"/>
</dbReference>
<dbReference type="PRINTS" id="PR00756">
    <property type="entry name" value="ALADIPTASE"/>
</dbReference>
<dbReference type="CDD" id="cd09602">
    <property type="entry name" value="M1_APN"/>
    <property type="match status" value="1"/>
</dbReference>
<evidence type="ECO:0000256" key="2">
    <source>
        <dbReference type="ARBA" id="ARBA00010136"/>
    </source>
</evidence>
<dbReference type="GO" id="GO:0006508">
    <property type="term" value="P:proteolysis"/>
    <property type="evidence" value="ECO:0007669"/>
    <property type="project" value="UniProtKB-KW"/>
</dbReference>
<evidence type="ECO:0000256" key="6">
    <source>
        <dbReference type="ARBA" id="ARBA00022801"/>
    </source>
</evidence>
<dbReference type="PANTHER" id="PTHR11533">
    <property type="entry name" value="PROTEASE M1 ZINC METALLOPROTEASE"/>
    <property type="match status" value="1"/>
</dbReference>
<keyword evidence="4" id="KW-0645">Protease</keyword>
<dbReference type="InterPro" id="IPR014782">
    <property type="entry name" value="Peptidase_M1_dom"/>
</dbReference>
<dbReference type="GO" id="GO:0016020">
    <property type="term" value="C:membrane"/>
    <property type="evidence" value="ECO:0007669"/>
    <property type="project" value="TreeGrafter"/>
</dbReference>
<dbReference type="GO" id="GO:0043171">
    <property type="term" value="P:peptide catabolic process"/>
    <property type="evidence" value="ECO:0007669"/>
    <property type="project" value="TreeGrafter"/>
</dbReference>
<protein>
    <submittedName>
        <fullName evidence="11">Uncharacterized protein</fullName>
    </submittedName>
</protein>
<evidence type="ECO:0000256" key="3">
    <source>
        <dbReference type="ARBA" id="ARBA00022438"/>
    </source>
</evidence>
<dbReference type="GO" id="GO:0005615">
    <property type="term" value="C:extracellular space"/>
    <property type="evidence" value="ECO:0007669"/>
    <property type="project" value="TreeGrafter"/>
</dbReference>
<dbReference type="Pfam" id="PF17900">
    <property type="entry name" value="Peptidase_M1_N"/>
    <property type="match status" value="1"/>
</dbReference>
<keyword evidence="6" id="KW-0378">Hydrolase</keyword>
<keyword evidence="8" id="KW-0482">Metalloprotease</keyword>
<dbReference type="InterPro" id="IPR045357">
    <property type="entry name" value="Aminopeptidase_N-like_N"/>
</dbReference>
<evidence type="ECO:0000259" key="10">
    <source>
        <dbReference type="Pfam" id="PF17900"/>
    </source>
</evidence>
<comment type="cofactor">
    <cofactor evidence="1">
        <name>Zn(2+)</name>
        <dbReference type="ChEBI" id="CHEBI:29105"/>
    </cofactor>
</comment>
<dbReference type="InterPro" id="IPR050344">
    <property type="entry name" value="Peptidase_M1_aminopeptidases"/>
</dbReference>
<evidence type="ECO:0000313" key="11">
    <source>
        <dbReference type="EMBL" id="SVA25530.1"/>
    </source>
</evidence>
<sequence>MTPTGLAMAFRFSGIVRNAGIAVIAVATAQGCMNGMVSVVEPVEGVSWALAELRAETISAVRYRYRLQVPRGREHPLEGAVVAEFGWSDPQARDLVLDFKDPADRVRVVRVNEVAVEWTARFDHIVLSPDILVAGERNRVEVEFIAGDDALNRNDDFLYTLFVPNRAHFSLPLFDQPNLKARFALTLEVPQGWVAVANGSATESPGPDGGTTYRFAETQPIPSYLFAFAVGDFQIESAERAGRTFRMFHRETDVEKVGRNREAIFDLHTSALAWLEDYTQVAYPFGKFDFVLIPPFQYGGMEHPGSIFYLASSLMLDESATQSQVLGRASLIAHETAHMWFGDLVTMNWFDDVWTKEVFANFMAAKIAQPAFPEVHHDLRFFLAHHDRAYGVDRTAGSNPIRQQLDNLQDAGALYGPVIYQKAPIVMRHLEQLLGEEPFRDGLREYLQTFRYGNATWPDLIAILDQRSDVDLPAWSAVWVEESGRPVVTVELSETRAGGMDGVTVSQSDPEGRNRLWPQHLELLLGYADGEIRLPVWLSVASASVDPGVGRRVPRFVLPNAAGLEYGLFRLDVRSREALLEALPGLMDPLTRGVGWATLWDGVLEGEIPPDLWLDRLLAGLALETVEQNTQRLLQYLGTTFWTLLSDDDRLAVARDVEESLWSGVARAETPTTLRAAYFQAWRGMVLSDAGIERMRRIWGGEEEVSGLTLAERDMTALAEALALRGVVDADAILNGQMDRIDNPDRRARFAFVRPALSADPLRR</sequence>
<dbReference type="Gene3D" id="2.60.40.1730">
    <property type="entry name" value="tricorn interacting facor f3 domain"/>
    <property type="match status" value="1"/>
</dbReference>
<dbReference type="GO" id="GO:0008270">
    <property type="term" value="F:zinc ion binding"/>
    <property type="evidence" value="ECO:0007669"/>
    <property type="project" value="InterPro"/>
</dbReference>
<reference evidence="11" key="1">
    <citation type="submission" date="2018-05" db="EMBL/GenBank/DDBJ databases">
        <authorList>
            <person name="Lanie J.A."/>
            <person name="Ng W.-L."/>
            <person name="Kazmierczak K.M."/>
            <person name="Andrzejewski T.M."/>
            <person name="Davidsen T.M."/>
            <person name="Wayne K.J."/>
            <person name="Tettelin H."/>
            <person name="Glass J.I."/>
            <person name="Rusch D."/>
            <person name="Podicherti R."/>
            <person name="Tsui H.-C.T."/>
            <person name="Winkler M.E."/>
        </authorList>
    </citation>
    <scope>NUCLEOTIDE SEQUENCE</scope>
</reference>
<keyword evidence="7" id="KW-0862">Zinc</keyword>